<dbReference type="Pfam" id="PF02384">
    <property type="entry name" value="N6_Mtase"/>
    <property type="match status" value="1"/>
</dbReference>
<dbReference type="GO" id="GO:0032259">
    <property type="term" value="P:methylation"/>
    <property type="evidence" value="ECO:0007669"/>
    <property type="project" value="UniProtKB-KW"/>
</dbReference>
<comment type="similarity">
    <text evidence="1">Belongs to the N(4)/N(6)-methyltransferase family.</text>
</comment>
<dbReference type="InterPro" id="IPR022749">
    <property type="entry name" value="D12N6_MeTrfase_N"/>
</dbReference>
<dbReference type="InterPro" id="IPR029063">
    <property type="entry name" value="SAM-dependent_MTases_sf"/>
</dbReference>
<evidence type="ECO:0000256" key="1">
    <source>
        <dbReference type="ARBA" id="ARBA00006594"/>
    </source>
</evidence>
<keyword evidence="11" id="KW-1185">Reference proteome</keyword>
<dbReference type="NCBIfam" id="TIGR00497">
    <property type="entry name" value="hsdM"/>
    <property type="match status" value="1"/>
</dbReference>
<dbReference type="Pfam" id="PF12161">
    <property type="entry name" value="HsdM_N"/>
    <property type="match status" value="1"/>
</dbReference>
<sequence length="921" mass="105524">MNKHQLASTIWESANQMRSKIEANEYKDFILGFIFYKYLSERELDLFYKEKLSEDEIKKVDEKDVKYAKHVRETLGYFIAYDNLFSTWLAKGNDFDVKDVRDALSDFDQNIDEVYKKVFEKIFNTLQTGLSKLGETSGSQTKAVKKLLKLIKKIPMDGKQDYDVLGFIYEYLISNFAANAGKKAGEFYTPHEVSVLMSEIVSEHLKDRKQIKIYDPTSGSGSLLINIGRSAAKYISGDGKIDYYAQELKENTFNLTRMNLVMRGIKPANINVRNGDTLEDDWPFFEENKKETTYELVRVDAVVSNPPYSQKWDPKDKEFDPRYKDFGVAPKAKADFAFLLHDLYHLEDDGIMTIVLPHGVLFRGGEEAKIRENLIEKNRIDAIIGLPENIFFGTNIATIIMVLKKNRPSSDVLIIDASKGFEKSGKNNKLRASDIKKIVDTVKYRTEIDKYSVLVSKETVQENEYNLNITRYVDSTDEPEKWDIRATMFGGIPVSEADVFEKFWEAFPGLRDALFKEVSAGYLQPRTKDIKGTIDSFESVEAYRVTFTKAFAGFYETLKEDLIDGILDVAAEQEKEKITEDIFGRIDRVKLADRYVAYQVFAKYWDIISADIEMLQTEGFQVITQVDPNMVIKKKNNKNDDDEVTEVQDGWKGHILPFELVQEMLMPDEVEEIRVLEERLSEIAGEYTEIIDSLDEDEKQGSFLNDSNNAFVSKELKAACDEILQDVENEEIDALNKYMTMPKKEQLAFIETCTDVDWDVIEKNKDGSCKKPSLTSRIQQLKMEYEFSEDSYEGKLLSALRLVDEESTVKRSVKQKKEALHIKTKKVIENLSEDAALQIVEQKWIAPLVSDLDNISSAIITDVINKMDYLALKYSTTMHDIQSEKTDVKSSLSEMIGMLSADGSDSEGLMEFQKILGGYVR</sequence>
<dbReference type="InterPro" id="IPR051537">
    <property type="entry name" value="DNA_Adenine_Mtase"/>
</dbReference>
<evidence type="ECO:0000259" key="9">
    <source>
        <dbReference type="Pfam" id="PF12161"/>
    </source>
</evidence>
<protein>
    <recommendedName>
        <fullName evidence="2">site-specific DNA-methyltransferase (adenine-specific)</fullName>
        <ecNumber evidence="2">2.1.1.72</ecNumber>
    </recommendedName>
</protein>
<name>A0ABR7GEZ0_9FIRM</name>
<dbReference type="Proteomes" id="UP000643810">
    <property type="component" value="Unassembled WGS sequence"/>
</dbReference>
<dbReference type="InterPro" id="IPR004546">
    <property type="entry name" value="Restrct_endonuc_T1M"/>
</dbReference>
<dbReference type="Gene3D" id="3.40.50.150">
    <property type="entry name" value="Vaccinia Virus protein VP39"/>
    <property type="match status" value="1"/>
</dbReference>
<dbReference type="PROSITE" id="PS00092">
    <property type="entry name" value="N6_MTASE"/>
    <property type="match status" value="1"/>
</dbReference>
<feature type="domain" description="DNA methylase adenine-specific" evidence="8">
    <location>
        <begin position="161"/>
        <end position="480"/>
    </location>
</feature>
<evidence type="ECO:0000313" key="10">
    <source>
        <dbReference type="EMBL" id="MBC5685999.1"/>
    </source>
</evidence>
<dbReference type="InterPro" id="IPR003356">
    <property type="entry name" value="DNA_methylase_A-5"/>
</dbReference>
<feature type="domain" description="N6 adenine-specific DNA methyltransferase N-terminal" evidence="9">
    <location>
        <begin position="6"/>
        <end position="147"/>
    </location>
</feature>
<dbReference type="PRINTS" id="PR00507">
    <property type="entry name" value="N12N6MTFRASE"/>
</dbReference>
<evidence type="ECO:0000256" key="3">
    <source>
        <dbReference type="ARBA" id="ARBA00022603"/>
    </source>
</evidence>
<organism evidence="10 11">
    <name type="scientific">Roseburia lenta</name>
    <dbReference type="NCBI Taxonomy" id="2763061"/>
    <lineage>
        <taxon>Bacteria</taxon>
        <taxon>Bacillati</taxon>
        <taxon>Bacillota</taxon>
        <taxon>Clostridia</taxon>
        <taxon>Lachnospirales</taxon>
        <taxon>Lachnospiraceae</taxon>
        <taxon>Roseburia</taxon>
    </lineage>
</organism>
<dbReference type="RefSeq" id="WP_186854083.1">
    <property type="nucleotide sequence ID" value="NZ_JACOPG010000002.1"/>
</dbReference>
<proteinExistence type="inferred from homology"/>
<dbReference type="PANTHER" id="PTHR42933">
    <property type="entry name" value="SLR6095 PROTEIN"/>
    <property type="match status" value="1"/>
</dbReference>
<evidence type="ECO:0000256" key="7">
    <source>
        <dbReference type="ARBA" id="ARBA00047942"/>
    </source>
</evidence>
<evidence type="ECO:0000313" key="11">
    <source>
        <dbReference type="Proteomes" id="UP000643810"/>
    </source>
</evidence>
<dbReference type="InterPro" id="IPR038333">
    <property type="entry name" value="T1MK-like_N_sf"/>
</dbReference>
<evidence type="ECO:0000256" key="2">
    <source>
        <dbReference type="ARBA" id="ARBA00011900"/>
    </source>
</evidence>
<keyword evidence="4 10" id="KW-0808">Transferase</keyword>
<keyword evidence="3 10" id="KW-0489">Methyltransferase</keyword>
<dbReference type="InterPro" id="IPR002052">
    <property type="entry name" value="DNA_methylase_N6_adenine_CS"/>
</dbReference>
<comment type="catalytic activity">
    <reaction evidence="7">
        <text>a 2'-deoxyadenosine in DNA + S-adenosyl-L-methionine = an N(6)-methyl-2'-deoxyadenosine in DNA + S-adenosyl-L-homocysteine + H(+)</text>
        <dbReference type="Rhea" id="RHEA:15197"/>
        <dbReference type="Rhea" id="RHEA-COMP:12418"/>
        <dbReference type="Rhea" id="RHEA-COMP:12419"/>
        <dbReference type="ChEBI" id="CHEBI:15378"/>
        <dbReference type="ChEBI" id="CHEBI:57856"/>
        <dbReference type="ChEBI" id="CHEBI:59789"/>
        <dbReference type="ChEBI" id="CHEBI:90615"/>
        <dbReference type="ChEBI" id="CHEBI:90616"/>
        <dbReference type="EC" id="2.1.1.72"/>
    </reaction>
</comment>
<gene>
    <name evidence="10" type="ORF">H8R94_05180</name>
</gene>
<evidence type="ECO:0000256" key="5">
    <source>
        <dbReference type="ARBA" id="ARBA00022691"/>
    </source>
</evidence>
<comment type="caution">
    <text evidence="10">The sequence shown here is derived from an EMBL/GenBank/DDBJ whole genome shotgun (WGS) entry which is preliminary data.</text>
</comment>
<evidence type="ECO:0000256" key="6">
    <source>
        <dbReference type="ARBA" id="ARBA00022747"/>
    </source>
</evidence>
<keyword evidence="5" id="KW-0949">S-adenosyl-L-methionine</keyword>
<evidence type="ECO:0000256" key="4">
    <source>
        <dbReference type="ARBA" id="ARBA00022679"/>
    </source>
</evidence>
<dbReference type="EMBL" id="JACOPG010000002">
    <property type="protein sequence ID" value="MBC5685999.1"/>
    <property type="molecule type" value="Genomic_DNA"/>
</dbReference>
<dbReference type="Gene3D" id="1.20.1260.30">
    <property type="match status" value="1"/>
</dbReference>
<dbReference type="SUPFAM" id="SSF53335">
    <property type="entry name" value="S-adenosyl-L-methionine-dependent methyltransferases"/>
    <property type="match status" value="1"/>
</dbReference>
<evidence type="ECO:0000259" key="8">
    <source>
        <dbReference type="Pfam" id="PF02384"/>
    </source>
</evidence>
<keyword evidence="6" id="KW-0680">Restriction system</keyword>
<accession>A0ABR7GEZ0</accession>
<reference evidence="10 11" key="1">
    <citation type="submission" date="2020-08" db="EMBL/GenBank/DDBJ databases">
        <title>Genome public.</title>
        <authorList>
            <person name="Liu C."/>
            <person name="Sun Q."/>
        </authorList>
    </citation>
    <scope>NUCLEOTIDE SEQUENCE [LARGE SCALE GENOMIC DNA]</scope>
    <source>
        <strain evidence="10 11">NSJ-9</strain>
    </source>
</reference>
<dbReference type="PANTHER" id="PTHR42933:SF1">
    <property type="entry name" value="SITE-SPECIFIC DNA-METHYLTRANSFERASE (ADENINE-SPECIFIC)"/>
    <property type="match status" value="1"/>
</dbReference>
<dbReference type="EC" id="2.1.1.72" evidence="2"/>
<dbReference type="GO" id="GO:0009007">
    <property type="term" value="F:site-specific DNA-methyltransferase (adenine-specific) activity"/>
    <property type="evidence" value="ECO:0007669"/>
    <property type="project" value="UniProtKB-EC"/>
</dbReference>